<dbReference type="EMBL" id="JBHSXI010000001">
    <property type="protein sequence ID" value="MFC6888016.1"/>
    <property type="molecule type" value="Genomic_DNA"/>
</dbReference>
<evidence type="ECO:0000256" key="9">
    <source>
        <dbReference type="ARBA" id="ARBA00023270"/>
    </source>
</evidence>
<sequence length="333" mass="35662">MTDTTTTTPYTTDESTDRETTDEPFEGVYPAMTTPFTDENEVDHDQLAENARYLERAGVDGVVPVGSTGESATMTHDEHVEVIETVRDAVEDVPVIAGTGSNNTAEALSLSRRAADAGADGLLLISPYYNRPEPRGFLEHYRTIADAVDLPQIVYNVPSRTGKSIPVDVTVELAEHPNVQGYKAASGDLNLISEVIERTRDEEFSVLSGDDGLTLPVVSVGGTGTISVVANVEPERSCAMVGAALSGDYDRARALHHELSPLVRELFAESNPIPVKEAMHVRGRGGPLVRSPLSRLSEGRREGLRDLLAEYENGEPGAVEPEAAEPPAAGDAE</sequence>
<protein>
    <recommendedName>
        <fullName evidence="3 11">4-hydroxy-tetrahydrodipicolinate synthase</fullName>
        <shortName evidence="11">HTPA synthase</shortName>
        <ecNumber evidence="3 11">4.3.3.7</ecNumber>
    </recommendedName>
</protein>
<comment type="function">
    <text evidence="1 11">Catalyzes the condensation of (S)-aspartate-beta-semialdehyde [(S)-ASA] and pyruvate to 4-hydroxy-tetrahydrodipicolinate (HTPA).</text>
</comment>
<gene>
    <name evidence="11 15" type="primary">dapA</name>
    <name evidence="15" type="ORF">ACFQEY_02950</name>
</gene>
<dbReference type="SUPFAM" id="SSF51569">
    <property type="entry name" value="Aldolase"/>
    <property type="match status" value="1"/>
</dbReference>
<evidence type="ECO:0000256" key="8">
    <source>
        <dbReference type="ARBA" id="ARBA00023239"/>
    </source>
</evidence>
<comment type="subcellular location">
    <subcellularLocation>
        <location evidence="11">Cytoplasm</location>
    </subcellularLocation>
</comment>
<dbReference type="AlphaFoldDB" id="A0ABD5UFD3"/>
<evidence type="ECO:0000256" key="10">
    <source>
        <dbReference type="ARBA" id="ARBA00047836"/>
    </source>
</evidence>
<feature type="binding site" evidence="11 13">
    <location>
        <position position="226"/>
    </location>
    <ligand>
        <name>pyruvate</name>
        <dbReference type="ChEBI" id="CHEBI:15361"/>
    </ligand>
</feature>
<comment type="subunit">
    <text evidence="11">Homotetramer; dimer of dimers.</text>
</comment>
<feature type="active site" description="Proton donor/acceptor" evidence="11 12">
    <location>
        <position position="155"/>
    </location>
</feature>
<keyword evidence="7 11" id="KW-0457">Lysine biosynthesis</keyword>
<dbReference type="SMART" id="SM01130">
    <property type="entry name" value="DHDPS"/>
    <property type="match status" value="1"/>
</dbReference>
<comment type="caution">
    <text evidence="15">The sequence shown here is derived from an EMBL/GenBank/DDBJ whole genome shotgun (WGS) entry which is preliminary data.</text>
</comment>
<evidence type="ECO:0000256" key="12">
    <source>
        <dbReference type="PIRSR" id="PIRSR001365-1"/>
    </source>
</evidence>
<keyword evidence="6 11" id="KW-0220">Diaminopimelate biosynthesis</keyword>
<evidence type="ECO:0000256" key="4">
    <source>
        <dbReference type="ARBA" id="ARBA00022490"/>
    </source>
</evidence>
<accession>A0ABD5UFD3</accession>
<feature type="compositionally biased region" description="Low complexity" evidence="14">
    <location>
        <begin position="314"/>
        <end position="333"/>
    </location>
</feature>
<dbReference type="PANTHER" id="PTHR12128:SF66">
    <property type="entry name" value="4-HYDROXY-2-OXOGLUTARATE ALDOLASE, MITOCHONDRIAL"/>
    <property type="match status" value="1"/>
</dbReference>
<evidence type="ECO:0000256" key="2">
    <source>
        <dbReference type="ARBA" id="ARBA00005120"/>
    </source>
</evidence>
<evidence type="ECO:0000256" key="7">
    <source>
        <dbReference type="ARBA" id="ARBA00023154"/>
    </source>
</evidence>
<dbReference type="InterPro" id="IPR013785">
    <property type="entry name" value="Aldolase_TIM"/>
</dbReference>
<feature type="compositionally biased region" description="Low complexity" evidence="14">
    <location>
        <begin position="1"/>
        <end position="13"/>
    </location>
</feature>
<evidence type="ECO:0000313" key="15">
    <source>
        <dbReference type="EMBL" id="MFC6888016.1"/>
    </source>
</evidence>
<dbReference type="Pfam" id="PF00701">
    <property type="entry name" value="DHDPS"/>
    <property type="match status" value="1"/>
</dbReference>
<dbReference type="InterPro" id="IPR020624">
    <property type="entry name" value="Schiff_base-form_aldolases_CS"/>
</dbReference>
<comment type="pathway">
    <text evidence="2 11">Amino-acid biosynthesis; L-lysine biosynthesis via DAP pathway; (S)-tetrahydrodipicolinate from L-aspartate: step 3/4.</text>
</comment>
<dbReference type="GO" id="GO:0019877">
    <property type="term" value="P:diaminopimelate biosynthetic process"/>
    <property type="evidence" value="ECO:0007669"/>
    <property type="project" value="UniProtKB-UniRule"/>
</dbReference>
<keyword evidence="8 11" id="KW-0456">Lyase</keyword>
<dbReference type="Proteomes" id="UP001596333">
    <property type="component" value="Unassembled WGS sequence"/>
</dbReference>
<feature type="binding site" evidence="11 13">
    <location>
        <position position="68"/>
    </location>
    <ligand>
        <name>pyruvate</name>
        <dbReference type="ChEBI" id="CHEBI:15361"/>
    </ligand>
</feature>
<dbReference type="GO" id="GO:0009089">
    <property type="term" value="P:lysine biosynthetic process via diaminopimelate"/>
    <property type="evidence" value="ECO:0007669"/>
    <property type="project" value="UniProtKB-UniRule"/>
</dbReference>
<dbReference type="GO" id="GO:0008675">
    <property type="term" value="F:2-dehydro-3-deoxy-phosphogluconate aldolase activity"/>
    <property type="evidence" value="ECO:0007669"/>
    <property type="project" value="UniProtKB-ARBA"/>
</dbReference>
<feature type="site" description="Part of a proton relay during catalysis" evidence="11">
    <location>
        <position position="129"/>
    </location>
</feature>
<dbReference type="InterPro" id="IPR005263">
    <property type="entry name" value="DapA"/>
</dbReference>
<dbReference type="GO" id="GO:0005737">
    <property type="term" value="C:cytoplasm"/>
    <property type="evidence" value="ECO:0007669"/>
    <property type="project" value="UniProtKB-SubCell"/>
</dbReference>
<dbReference type="InterPro" id="IPR002220">
    <property type="entry name" value="DapA-like"/>
</dbReference>
<feature type="region of interest" description="Disordered" evidence="14">
    <location>
        <begin position="1"/>
        <end position="29"/>
    </location>
</feature>
<feature type="region of interest" description="Disordered" evidence="14">
    <location>
        <begin position="310"/>
        <end position="333"/>
    </location>
</feature>
<evidence type="ECO:0000313" key="16">
    <source>
        <dbReference type="Proteomes" id="UP001596333"/>
    </source>
</evidence>
<organism evidence="15 16">
    <name type="scientific">Halorubrum trueperi</name>
    <dbReference type="NCBI Taxonomy" id="2004704"/>
    <lineage>
        <taxon>Archaea</taxon>
        <taxon>Methanobacteriati</taxon>
        <taxon>Methanobacteriota</taxon>
        <taxon>Stenosarchaea group</taxon>
        <taxon>Halobacteria</taxon>
        <taxon>Halobacteriales</taxon>
        <taxon>Haloferacaceae</taxon>
        <taxon>Halorubrum</taxon>
    </lineage>
</organism>
<evidence type="ECO:0000256" key="13">
    <source>
        <dbReference type="PIRSR" id="PIRSR001365-2"/>
    </source>
</evidence>
<comment type="caution">
    <text evidence="11">Was originally thought to be a dihydrodipicolinate synthase (DHDPS), catalyzing the condensation of (S)-aspartate-beta-semialdehyde [(S)-ASA] and pyruvate to dihydrodipicolinate (DHDP). However, it was shown in E.coli that the product of the enzymatic reaction is not dihydrodipicolinate but in fact (4S)-4-hydroxy-2,3,4,5-tetrahydro-(2S)-dipicolinic acid (HTPA), and that the consecutive dehydration reaction leading to DHDP is not spontaneous but catalyzed by DapB.</text>
</comment>
<reference evidence="15 16" key="1">
    <citation type="journal article" date="2019" name="Int. J. Syst. Evol. Microbiol.">
        <title>The Global Catalogue of Microorganisms (GCM) 10K type strain sequencing project: providing services to taxonomists for standard genome sequencing and annotation.</title>
        <authorList>
            <consortium name="The Broad Institute Genomics Platform"/>
            <consortium name="The Broad Institute Genome Sequencing Center for Infectious Disease"/>
            <person name="Wu L."/>
            <person name="Ma J."/>
        </authorList>
    </citation>
    <scope>NUCLEOTIDE SEQUENCE [LARGE SCALE GENOMIC DNA]</scope>
    <source>
        <strain evidence="15 16">Y73</strain>
    </source>
</reference>
<keyword evidence="4 11" id="KW-0963">Cytoplasm</keyword>
<feature type="site" description="Part of a proton relay during catalysis" evidence="11">
    <location>
        <position position="67"/>
    </location>
</feature>
<keyword evidence="16" id="KW-1185">Reference proteome</keyword>
<dbReference type="HAMAP" id="MF_00418">
    <property type="entry name" value="DapA"/>
    <property type="match status" value="1"/>
</dbReference>
<evidence type="ECO:0000256" key="5">
    <source>
        <dbReference type="ARBA" id="ARBA00022605"/>
    </source>
</evidence>
<evidence type="ECO:0000256" key="11">
    <source>
        <dbReference type="HAMAP-Rule" id="MF_00418"/>
    </source>
</evidence>
<evidence type="ECO:0000256" key="1">
    <source>
        <dbReference type="ARBA" id="ARBA00003294"/>
    </source>
</evidence>
<dbReference type="PIRSF" id="PIRSF001365">
    <property type="entry name" value="DHDPS"/>
    <property type="match status" value="1"/>
</dbReference>
<evidence type="ECO:0000256" key="3">
    <source>
        <dbReference type="ARBA" id="ARBA00012086"/>
    </source>
</evidence>
<dbReference type="Gene3D" id="3.20.20.70">
    <property type="entry name" value="Aldolase class I"/>
    <property type="match status" value="1"/>
</dbReference>
<keyword evidence="5 11" id="KW-0028">Amino-acid biosynthesis</keyword>
<dbReference type="CDD" id="cd00950">
    <property type="entry name" value="DHDPS"/>
    <property type="match status" value="1"/>
</dbReference>
<dbReference type="PANTHER" id="PTHR12128">
    <property type="entry name" value="DIHYDRODIPICOLINATE SYNTHASE"/>
    <property type="match status" value="1"/>
</dbReference>
<dbReference type="NCBIfam" id="TIGR00674">
    <property type="entry name" value="dapA"/>
    <property type="match status" value="1"/>
</dbReference>
<name>A0ABD5UFD3_9EURY</name>
<evidence type="ECO:0000256" key="14">
    <source>
        <dbReference type="SAM" id="MobiDB-lite"/>
    </source>
</evidence>
<feature type="active site" description="Schiff-base intermediate with substrate" evidence="11 12">
    <location>
        <position position="183"/>
    </location>
</feature>
<dbReference type="PRINTS" id="PR00146">
    <property type="entry name" value="DHPICSNTHASE"/>
</dbReference>
<evidence type="ECO:0000256" key="6">
    <source>
        <dbReference type="ARBA" id="ARBA00022915"/>
    </source>
</evidence>
<dbReference type="PROSITE" id="PS00665">
    <property type="entry name" value="DHDPS_1"/>
    <property type="match status" value="1"/>
</dbReference>
<comment type="catalytic activity">
    <reaction evidence="10 11">
        <text>L-aspartate 4-semialdehyde + pyruvate = (2S,4S)-4-hydroxy-2,3,4,5-tetrahydrodipicolinate + H2O + H(+)</text>
        <dbReference type="Rhea" id="RHEA:34171"/>
        <dbReference type="ChEBI" id="CHEBI:15361"/>
        <dbReference type="ChEBI" id="CHEBI:15377"/>
        <dbReference type="ChEBI" id="CHEBI:15378"/>
        <dbReference type="ChEBI" id="CHEBI:67139"/>
        <dbReference type="ChEBI" id="CHEBI:537519"/>
        <dbReference type="EC" id="4.3.3.7"/>
    </reaction>
</comment>
<dbReference type="EC" id="4.3.3.7" evidence="3 11"/>
<proteinExistence type="inferred from homology"/>
<dbReference type="RefSeq" id="WP_379764625.1">
    <property type="nucleotide sequence ID" value="NZ_JBHSXI010000001.1"/>
</dbReference>
<comment type="similarity">
    <text evidence="11">Belongs to the DapA family.</text>
</comment>
<dbReference type="GO" id="GO:0008840">
    <property type="term" value="F:4-hydroxy-tetrahydrodipicolinate synthase activity"/>
    <property type="evidence" value="ECO:0007669"/>
    <property type="project" value="UniProtKB-UniRule"/>
</dbReference>
<keyword evidence="9 11" id="KW-0704">Schiff base</keyword>